<dbReference type="GO" id="GO:0004252">
    <property type="term" value="F:serine-type endopeptidase activity"/>
    <property type="evidence" value="ECO:0007669"/>
    <property type="project" value="InterPro"/>
</dbReference>
<dbReference type="Pfam" id="PF00326">
    <property type="entry name" value="Peptidase_S9"/>
    <property type="match status" value="1"/>
</dbReference>
<dbReference type="PRINTS" id="PR00862">
    <property type="entry name" value="PROLIGOPTASE"/>
</dbReference>
<protein>
    <submittedName>
        <fullName evidence="8">S9 family peptidase</fullName>
    </submittedName>
</protein>
<dbReference type="InterPro" id="IPR051543">
    <property type="entry name" value="Serine_Peptidase_S9A"/>
</dbReference>
<evidence type="ECO:0000256" key="5">
    <source>
        <dbReference type="SAM" id="MobiDB-lite"/>
    </source>
</evidence>
<proteinExistence type="inferred from homology"/>
<comment type="caution">
    <text evidence="8">The sequence shown here is derived from an EMBL/GenBank/DDBJ whole genome shotgun (WGS) entry which is preliminary data.</text>
</comment>
<sequence>MTNASIFPKIEAPQTDERPVTDTRHGVTRTDEFAWLRADNWQEVFRDPSTLDPAIRDHLNAENAYQSALMEDTVELQKRLFQEMKGRIKEDDSSVPMKDGPFAYGSSFKIGGEQPRYFRTPRDGGAEEIILDGDAEAEGKPYFRIGGVDHSSDHKRLLWAYDDKGSEFFTLHVRELSDGKDISDQITDTGGSGVWNASDDGFFYTRLDPNHRPSKIFFHALGDDPANDRLVFEETDPGFFMNVGGSRRNDWIFIGINDHETSEYRLLSMADPHAEPQLVAARETGLQYDLEEGGDIFFILTNADGAKDFKIMTAPVTAPGRENWKELVPHEPGRLILSVLGYQDFMVRLERKEGLPRIVVHDRKTGEEHMISFEEEAFSLGLGGSYEYDTDVIRFSYSSMTTPTQLFDYNLRTRDRVLLKTQEVPSGHNPEDYVTRRLMAPAHDGELVPISLIYHRDTPLDGSAPCLLYGYGSYGIAIPASFNTNCLSLADRGFVYALAHIRGGKDKGYAWYDDGKREKKTNTFLDFIAAARHLVSERYTSHDRIVAQGGSAGGMLMGAIANMAPEAFGGIIAEVPFVDVLTTMLDDTLPLTPPEWPEWGNPITSEADYKTIAAYSPYDNVGALAYPPILAVAGLTDPRVTYWEPAKWAARLRKLKKDANPVLFKINMDAGHAGASGRFSRLEEIAYNYAFALKVTGKAKAEPA</sequence>
<dbReference type="PANTHER" id="PTHR11757">
    <property type="entry name" value="PROTEASE FAMILY S9A OLIGOPEPTIDASE"/>
    <property type="match status" value="1"/>
</dbReference>
<comment type="similarity">
    <text evidence="1">Belongs to the peptidase S9A family.</text>
</comment>
<dbReference type="InterPro" id="IPR023302">
    <property type="entry name" value="Pept_S9A_N"/>
</dbReference>
<dbReference type="Pfam" id="PF02897">
    <property type="entry name" value="Peptidase_S9_N"/>
    <property type="match status" value="1"/>
</dbReference>
<dbReference type="PANTHER" id="PTHR11757:SF19">
    <property type="entry name" value="PROLYL ENDOPEPTIDASE-LIKE"/>
    <property type="match status" value="1"/>
</dbReference>
<keyword evidence="3" id="KW-0378">Hydrolase</keyword>
<accession>A0A7C9R669</accession>
<evidence type="ECO:0000313" key="9">
    <source>
        <dbReference type="Proteomes" id="UP000481252"/>
    </source>
</evidence>
<dbReference type="InterPro" id="IPR002471">
    <property type="entry name" value="Pept_S9_AS"/>
</dbReference>
<dbReference type="InterPro" id="IPR001375">
    <property type="entry name" value="Peptidase_S9_cat"/>
</dbReference>
<dbReference type="PROSITE" id="PS00708">
    <property type="entry name" value="PRO_ENDOPEP_SER"/>
    <property type="match status" value="1"/>
</dbReference>
<evidence type="ECO:0000256" key="4">
    <source>
        <dbReference type="ARBA" id="ARBA00022825"/>
    </source>
</evidence>
<feature type="compositionally biased region" description="Basic and acidic residues" evidence="5">
    <location>
        <begin position="15"/>
        <end position="25"/>
    </location>
</feature>
<evidence type="ECO:0000313" key="8">
    <source>
        <dbReference type="EMBL" id="NGN40578.1"/>
    </source>
</evidence>
<reference evidence="8 9" key="1">
    <citation type="submission" date="2020-02" db="EMBL/GenBank/DDBJ databases">
        <title>Genome sequence of the type strain CGMCC 1.15528 of Mesorhizobium zhangyense.</title>
        <authorList>
            <person name="Gao J."/>
            <person name="Sun J."/>
        </authorList>
    </citation>
    <scope>NUCLEOTIDE SEQUENCE [LARGE SCALE GENOMIC DNA]</scope>
    <source>
        <strain evidence="8 9">CGMCC 1.15528</strain>
    </source>
</reference>
<keyword evidence="9" id="KW-1185">Reference proteome</keyword>
<feature type="region of interest" description="Disordered" evidence="5">
    <location>
        <begin position="1"/>
        <end position="25"/>
    </location>
</feature>
<gene>
    <name evidence="8" type="ORF">G6N74_05835</name>
</gene>
<evidence type="ECO:0000256" key="3">
    <source>
        <dbReference type="ARBA" id="ARBA00022801"/>
    </source>
</evidence>
<dbReference type="Gene3D" id="2.130.10.120">
    <property type="entry name" value="Prolyl oligopeptidase, N-terminal domain"/>
    <property type="match status" value="1"/>
</dbReference>
<dbReference type="Gene3D" id="3.40.50.1820">
    <property type="entry name" value="alpha/beta hydrolase"/>
    <property type="match status" value="1"/>
</dbReference>
<evidence type="ECO:0000259" key="6">
    <source>
        <dbReference type="Pfam" id="PF00326"/>
    </source>
</evidence>
<dbReference type="InterPro" id="IPR029058">
    <property type="entry name" value="AB_hydrolase_fold"/>
</dbReference>
<dbReference type="Proteomes" id="UP000481252">
    <property type="component" value="Unassembled WGS sequence"/>
</dbReference>
<keyword evidence="2" id="KW-0645">Protease</keyword>
<dbReference type="AlphaFoldDB" id="A0A7C9R669"/>
<dbReference type="EMBL" id="JAAKZG010000002">
    <property type="protein sequence ID" value="NGN40578.1"/>
    <property type="molecule type" value="Genomic_DNA"/>
</dbReference>
<dbReference type="SUPFAM" id="SSF53474">
    <property type="entry name" value="alpha/beta-Hydrolases"/>
    <property type="match status" value="1"/>
</dbReference>
<feature type="domain" description="Peptidase S9A N-terminal" evidence="7">
    <location>
        <begin position="17"/>
        <end position="421"/>
    </location>
</feature>
<evidence type="ECO:0000256" key="2">
    <source>
        <dbReference type="ARBA" id="ARBA00022670"/>
    </source>
</evidence>
<feature type="domain" description="Peptidase S9 prolyl oligopeptidase catalytic" evidence="6">
    <location>
        <begin position="481"/>
        <end position="698"/>
    </location>
</feature>
<evidence type="ECO:0000259" key="7">
    <source>
        <dbReference type="Pfam" id="PF02897"/>
    </source>
</evidence>
<evidence type="ECO:0000256" key="1">
    <source>
        <dbReference type="ARBA" id="ARBA00005228"/>
    </source>
</evidence>
<dbReference type="SUPFAM" id="SSF50993">
    <property type="entry name" value="Peptidase/esterase 'gauge' domain"/>
    <property type="match status" value="1"/>
</dbReference>
<name>A0A7C9R669_9HYPH</name>
<keyword evidence="4" id="KW-0720">Serine protease</keyword>
<organism evidence="8 9">
    <name type="scientific">Mesorhizobium zhangyense</name>
    <dbReference type="NCBI Taxonomy" id="1776730"/>
    <lineage>
        <taxon>Bacteria</taxon>
        <taxon>Pseudomonadati</taxon>
        <taxon>Pseudomonadota</taxon>
        <taxon>Alphaproteobacteria</taxon>
        <taxon>Hyphomicrobiales</taxon>
        <taxon>Phyllobacteriaceae</taxon>
        <taxon>Mesorhizobium</taxon>
    </lineage>
</organism>
<dbReference type="RefSeq" id="WP_165115291.1">
    <property type="nucleotide sequence ID" value="NZ_JAAKZG010000002.1"/>
</dbReference>
<dbReference type="GO" id="GO:0006508">
    <property type="term" value="P:proteolysis"/>
    <property type="evidence" value="ECO:0007669"/>
    <property type="project" value="UniProtKB-KW"/>
</dbReference>
<dbReference type="InterPro" id="IPR002470">
    <property type="entry name" value="Peptidase_S9A"/>
</dbReference>